<name>A0A1H6WT12_9FIRM</name>
<proteinExistence type="predicted"/>
<organism evidence="1 2">
    <name type="scientific">Sharpea azabuensis</name>
    <dbReference type="NCBI Taxonomy" id="322505"/>
    <lineage>
        <taxon>Bacteria</taxon>
        <taxon>Bacillati</taxon>
        <taxon>Bacillota</taxon>
        <taxon>Erysipelotrichia</taxon>
        <taxon>Erysipelotrichales</taxon>
        <taxon>Coprobacillaceae</taxon>
        <taxon>Sharpea</taxon>
    </lineage>
</organism>
<accession>A0A1H6WT12</accession>
<dbReference type="STRING" id="322505.SAMN04487836_1491"/>
<keyword evidence="2" id="KW-1185">Reference proteome</keyword>
<evidence type="ECO:0008006" key="3">
    <source>
        <dbReference type="Google" id="ProtNLM"/>
    </source>
</evidence>
<dbReference type="AlphaFoldDB" id="A0A1H6WT12"/>
<sequence length="83" mass="9773">MHLTVKQQVKHLSKEGYKTIKELCHIAKNLANEAIYNVRQYYFAEGEFLKYEKNYTLLKNSPNYKLLNSNMAQQILKEVDGSF</sequence>
<feature type="non-terminal residue" evidence="1">
    <location>
        <position position="83"/>
    </location>
</feature>
<gene>
    <name evidence="1" type="ORF">SAMN04487834_10661</name>
</gene>
<reference evidence="2" key="1">
    <citation type="submission" date="2016-10" db="EMBL/GenBank/DDBJ databases">
        <authorList>
            <person name="Varghese N."/>
        </authorList>
    </citation>
    <scope>NUCLEOTIDE SEQUENCE [LARGE SCALE GENOMIC DNA]</scope>
    <source>
        <strain evidence="2">DSM 20406</strain>
    </source>
</reference>
<evidence type="ECO:0000313" key="1">
    <source>
        <dbReference type="EMBL" id="SEJ15632.1"/>
    </source>
</evidence>
<dbReference type="RefSeq" id="WP_202969323.1">
    <property type="nucleotide sequence ID" value="NZ_FNYK01000066.1"/>
</dbReference>
<evidence type="ECO:0000313" key="2">
    <source>
        <dbReference type="Proteomes" id="UP000183028"/>
    </source>
</evidence>
<protein>
    <recommendedName>
        <fullName evidence="3">Transposase</fullName>
    </recommendedName>
</protein>
<dbReference type="EMBL" id="FNYK01000066">
    <property type="protein sequence ID" value="SEJ15632.1"/>
    <property type="molecule type" value="Genomic_DNA"/>
</dbReference>
<dbReference type="Proteomes" id="UP000183028">
    <property type="component" value="Unassembled WGS sequence"/>
</dbReference>